<accession>A0A1H9XIT1</accession>
<dbReference type="OrthoDB" id="2990136at2"/>
<dbReference type="Gene3D" id="2.40.50.390">
    <property type="entry name" value="Conjugative transposon protein, DUF961"/>
    <property type="match status" value="1"/>
</dbReference>
<evidence type="ECO:0000313" key="1">
    <source>
        <dbReference type="EMBL" id="SES45951.1"/>
    </source>
</evidence>
<organism evidence="1 2">
    <name type="scientific">Lentzea albida</name>
    <dbReference type="NCBI Taxonomy" id="65499"/>
    <lineage>
        <taxon>Bacteria</taxon>
        <taxon>Bacillati</taxon>
        <taxon>Actinomycetota</taxon>
        <taxon>Actinomycetes</taxon>
        <taxon>Pseudonocardiales</taxon>
        <taxon>Pseudonocardiaceae</taxon>
        <taxon>Lentzea</taxon>
    </lineage>
</organism>
<gene>
    <name evidence="1" type="ORF">SAMN04488000_1402</name>
</gene>
<protein>
    <recommendedName>
        <fullName evidence="3">DUF961 domain-containing protein</fullName>
    </recommendedName>
</protein>
<dbReference type="InterPro" id="IPR038620">
    <property type="entry name" value="YdcP-like_sf"/>
</dbReference>
<name>A0A1H9XIT1_9PSEU</name>
<dbReference type="RefSeq" id="WP_089928507.1">
    <property type="nucleotide sequence ID" value="NZ_FOFV01000040.1"/>
</dbReference>
<evidence type="ECO:0000313" key="2">
    <source>
        <dbReference type="Proteomes" id="UP000199503"/>
    </source>
</evidence>
<sequence length="107" mass="11990">MKNVVIDTEKTLGDLFYLGCDEVYEYKDNRRTEKVIGYNYNVASSVQGDAITIKVMGDKKEFNMMEPIEAIGIETNIWGTASKSGFVTINYSLTAYDLKKKTAKVGV</sequence>
<dbReference type="InterPro" id="IPR010365">
    <property type="entry name" value="DUF961"/>
</dbReference>
<dbReference type="AlphaFoldDB" id="A0A1H9XIT1"/>
<evidence type="ECO:0008006" key="3">
    <source>
        <dbReference type="Google" id="ProtNLM"/>
    </source>
</evidence>
<dbReference type="EMBL" id="FOFV01000040">
    <property type="protein sequence ID" value="SES45951.1"/>
    <property type="molecule type" value="Genomic_DNA"/>
</dbReference>
<reference evidence="2" key="1">
    <citation type="submission" date="2016-10" db="EMBL/GenBank/DDBJ databases">
        <authorList>
            <person name="Varghese N."/>
            <person name="Submissions S."/>
        </authorList>
    </citation>
    <scope>NUCLEOTIDE SEQUENCE [LARGE SCALE GENOMIC DNA]</scope>
    <source>
        <strain evidence="2">DSM 44437</strain>
    </source>
</reference>
<dbReference type="Proteomes" id="UP000199503">
    <property type="component" value="Unassembled WGS sequence"/>
</dbReference>
<dbReference type="Pfam" id="PF06125">
    <property type="entry name" value="DUF961"/>
    <property type="match status" value="1"/>
</dbReference>
<keyword evidence="2" id="KW-1185">Reference proteome</keyword>
<proteinExistence type="predicted"/>